<evidence type="ECO:0000256" key="4">
    <source>
        <dbReference type="ARBA" id="ARBA00013043"/>
    </source>
</evidence>
<name>A0AAC8ZW06_9PROT</name>
<dbReference type="EMBL" id="CP012405">
    <property type="protein sequence ID" value="ALG74859.1"/>
    <property type="molecule type" value="Genomic_DNA"/>
</dbReference>
<evidence type="ECO:0000256" key="3">
    <source>
        <dbReference type="ARBA" id="ARBA00005708"/>
    </source>
</evidence>
<dbReference type="GO" id="GO:0046656">
    <property type="term" value="P:folic acid biosynthetic process"/>
    <property type="evidence" value="ECO:0007669"/>
    <property type="project" value="UniProtKB-KW"/>
</dbReference>
<dbReference type="InterPro" id="IPR006156">
    <property type="entry name" value="Dihydroneopterin_aldolase"/>
</dbReference>
<dbReference type="PANTHER" id="PTHR42844:SF1">
    <property type="entry name" value="DIHYDRONEOPTERIN ALDOLASE 1-RELATED"/>
    <property type="match status" value="1"/>
</dbReference>
<feature type="domain" description="Dihydroneopterin aldolase/epimerase" evidence="8">
    <location>
        <begin position="32"/>
        <end position="142"/>
    </location>
</feature>
<dbReference type="SMART" id="SM00905">
    <property type="entry name" value="FolB"/>
    <property type="match status" value="1"/>
</dbReference>
<organism evidence="9 10">
    <name type="scientific">Azospirillum thiophilum</name>
    <dbReference type="NCBI Taxonomy" id="528244"/>
    <lineage>
        <taxon>Bacteria</taxon>
        <taxon>Pseudomonadati</taxon>
        <taxon>Pseudomonadota</taxon>
        <taxon>Alphaproteobacteria</taxon>
        <taxon>Rhodospirillales</taxon>
        <taxon>Azospirillaceae</taxon>
        <taxon>Azospirillum</taxon>
    </lineage>
</organism>
<evidence type="ECO:0000256" key="6">
    <source>
        <dbReference type="ARBA" id="ARBA00023239"/>
    </source>
</evidence>
<comment type="pathway">
    <text evidence="2">Cofactor biosynthesis; tetrahydrofolate biosynthesis; 2-amino-4-hydroxy-6-hydroxymethyl-7,8-dihydropteridine diphosphate from 7,8-dihydroneopterin triphosphate: step 3/4.</text>
</comment>
<evidence type="ECO:0000313" key="10">
    <source>
        <dbReference type="Proteomes" id="UP000069935"/>
    </source>
</evidence>
<keyword evidence="10" id="KW-1185">Reference proteome</keyword>
<dbReference type="Pfam" id="PF02152">
    <property type="entry name" value="FolB"/>
    <property type="match status" value="1"/>
</dbReference>
<evidence type="ECO:0000256" key="7">
    <source>
        <dbReference type="ARBA" id="ARBA00032903"/>
    </source>
</evidence>
<dbReference type="Proteomes" id="UP000069935">
    <property type="component" value="Chromosome 5"/>
</dbReference>
<accession>A0AAC8ZW06</accession>
<dbReference type="EC" id="4.1.2.25" evidence="4"/>
<dbReference type="AlphaFoldDB" id="A0AAC8ZW06"/>
<reference evidence="10" key="1">
    <citation type="submission" date="2015-08" db="EMBL/GenBank/DDBJ databases">
        <title>Complete Genome Sequence of Azospirillum thiophilum BV-S.</title>
        <authorList>
            <person name="Fomenkov A."/>
            <person name="Vincze T."/>
            <person name="Grabovich M."/>
            <person name="Dubinina G."/>
            <person name="Orlova M."/>
            <person name="Belousova E."/>
            <person name="Roberts R.J."/>
        </authorList>
    </citation>
    <scope>NUCLEOTIDE SEQUENCE [LARGE SCALE GENOMIC DNA]</scope>
    <source>
        <strain evidence="10">BV-S</strain>
    </source>
</reference>
<dbReference type="KEGG" id="ati:AL072_26970"/>
<dbReference type="RefSeq" id="WP_045586011.1">
    <property type="nucleotide sequence ID" value="NZ_CP012405.1"/>
</dbReference>
<evidence type="ECO:0000256" key="2">
    <source>
        <dbReference type="ARBA" id="ARBA00005013"/>
    </source>
</evidence>
<proteinExistence type="inferred from homology"/>
<evidence type="ECO:0000256" key="1">
    <source>
        <dbReference type="ARBA" id="ARBA00001353"/>
    </source>
</evidence>
<keyword evidence="5" id="KW-0289">Folate biosynthesis</keyword>
<evidence type="ECO:0000259" key="8">
    <source>
        <dbReference type="SMART" id="SM00905"/>
    </source>
</evidence>
<dbReference type="GO" id="GO:0004150">
    <property type="term" value="F:dihydroneopterin aldolase activity"/>
    <property type="evidence" value="ECO:0007669"/>
    <property type="project" value="UniProtKB-EC"/>
</dbReference>
<sequence>MPDDTQSGYRTIMNVLRPAASPTNAGMRRYDLVLHDYVGDFRIGVWDHEKTGTQRVRVNLAVTVEVPNRPFVDDLDAVVSYEYLIQGVEAFAQSPHIQLLEVLAEKLLALCLSPPQAVSARVQVEKLEIVPRATGVGVVLTGTRAVTQ</sequence>
<dbReference type="PANTHER" id="PTHR42844">
    <property type="entry name" value="DIHYDRONEOPTERIN ALDOLASE 1-RELATED"/>
    <property type="match status" value="1"/>
</dbReference>
<comment type="similarity">
    <text evidence="3">Belongs to the DHNA family.</text>
</comment>
<dbReference type="InterPro" id="IPR006157">
    <property type="entry name" value="FolB_dom"/>
</dbReference>
<dbReference type="GO" id="GO:0005737">
    <property type="term" value="C:cytoplasm"/>
    <property type="evidence" value="ECO:0007669"/>
    <property type="project" value="TreeGrafter"/>
</dbReference>
<keyword evidence="6" id="KW-0456">Lyase</keyword>
<dbReference type="Gene3D" id="3.30.1130.10">
    <property type="match status" value="1"/>
</dbReference>
<dbReference type="InterPro" id="IPR043133">
    <property type="entry name" value="GTP-CH-I_C/QueF"/>
</dbReference>
<evidence type="ECO:0000313" key="9">
    <source>
        <dbReference type="EMBL" id="ALG74859.1"/>
    </source>
</evidence>
<protein>
    <recommendedName>
        <fullName evidence="4">dihydroneopterin aldolase</fullName>
        <ecNumber evidence="4">4.1.2.25</ecNumber>
    </recommendedName>
    <alternativeName>
        <fullName evidence="7">7,8-dihydroneopterin aldolase</fullName>
    </alternativeName>
</protein>
<evidence type="ECO:0000256" key="5">
    <source>
        <dbReference type="ARBA" id="ARBA00022909"/>
    </source>
</evidence>
<comment type="catalytic activity">
    <reaction evidence="1">
        <text>7,8-dihydroneopterin = 6-hydroxymethyl-7,8-dihydropterin + glycolaldehyde</text>
        <dbReference type="Rhea" id="RHEA:10540"/>
        <dbReference type="ChEBI" id="CHEBI:17001"/>
        <dbReference type="ChEBI" id="CHEBI:17071"/>
        <dbReference type="ChEBI" id="CHEBI:44841"/>
        <dbReference type="EC" id="4.1.2.25"/>
    </reaction>
</comment>
<reference evidence="9 10" key="2">
    <citation type="journal article" date="2016" name="Genome Announc.">
        <title>Complete Genome Sequence of a Strain of Azospirillum thiophilum Isolated from a Sulfide Spring.</title>
        <authorList>
            <person name="Fomenkov A."/>
            <person name="Vincze T."/>
            <person name="Grabovich M."/>
            <person name="Anton B.P."/>
            <person name="Dubinina G."/>
            <person name="Orlova M."/>
            <person name="Belousova E."/>
            <person name="Roberts R.J."/>
        </authorList>
    </citation>
    <scope>NUCLEOTIDE SEQUENCE [LARGE SCALE GENOMIC DNA]</scope>
    <source>
        <strain evidence="9 10">BV-S</strain>
    </source>
</reference>
<dbReference type="SUPFAM" id="SSF55620">
    <property type="entry name" value="Tetrahydrobiopterin biosynthesis enzymes-like"/>
    <property type="match status" value="1"/>
</dbReference>
<gene>
    <name evidence="9" type="ORF">AL072_26970</name>
</gene>